<proteinExistence type="predicted"/>
<organism evidence="2 3">
    <name type="scientific">Macrophomina phaseolina</name>
    <dbReference type="NCBI Taxonomy" id="35725"/>
    <lineage>
        <taxon>Eukaryota</taxon>
        <taxon>Fungi</taxon>
        <taxon>Dikarya</taxon>
        <taxon>Ascomycota</taxon>
        <taxon>Pezizomycotina</taxon>
        <taxon>Dothideomycetes</taxon>
        <taxon>Dothideomycetes incertae sedis</taxon>
        <taxon>Botryosphaeriales</taxon>
        <taxon>Botryosphaeriaceae</taxon>
        <taxon>Macrophomina</taxon>
    </lineage>
</organism>
<dbReference type="SMART" id="SM00355">
    <property type="entry name" value="ZnF_C2H2"/>
    <property type="match status" value="2"/>
</dbReference>
<gene>
    <name evidence="2" type="ORF">B0J12DRAFT_123343</name>
</gene>
<evidence type="ECO:0000313" key="3">
    <source>
        <dbReference type="Proteomes" id="UP000774617"/>
    </source>
</evidence>
<evidence type="ECO:0000259" key="1">
    <source>
        <dbReference type="SMART" id="SM00355"/>
    </source>
</evidence>
<dbReference type="Proteomes" id="UP000774617">
    <property type="component" value="Unassembled WGS sequence"/>
</dbReference>
<evidence type="ECO:0000313" key="2">
    <source>
        <dbReference type="EMBL" id="KAH7047465.1"/>
    </source>
</evidence>
<dbReference type="InterPro" id="IPR013087">
    <property type="entry name" value="Znf_C2H2_type"/>
</dbReference>
<protein>
    <recommendedName>
        <fullName evidence="1">C2H2-type domain-containing protein</fullName>
    </recommendedName>
</protein>
<comment type="caution">
    <text evidence="2">The sequence shown here is derived from an EMBL/GenBank/DDBJ whole genome shotgun (WGS) entry which is preliminary data.</text>
</comment>
<feature type="domain" description="C2H2-type" evidence="1">
    <location>
        <begin position="10"/>
        <end position="39"/>
    </location>
</feature>
<sequence>MLKHQHETSFNCPVINCNRSGCHAFYRMDKLAAHLRAAHEDDDIAKCPCQGCAANLMPLDLLAVHVAEHHWDTESKVIASYAKDMRKCPMPKCRRWVKVCKIAGPDGHLNTEHEEAERITQAPLLWSQGYDAFTCQIICPCCRWRCPDLSALRCHIEELHCADEIMSAEHIMMYGSAVRRMINELPWYMQNLHKDWPVWEKLPYEIKDISFTCPGCAIVFDPSNYWAVDGHAAVMGTPEILYRFRRDILRLLPCFASHPVFDDVRRCM</sequence>
<dbReference type="EMBL" id="JAGTJR010000016">
    <property type="protein sequence ID" value="KAH7047465.1"/>
    <property type="molecule type" value="Genomic_DNA"/>
</dbReference>
<feature type="domain" description="C2H2-type" evidence="1">
    <location>
        <begin position="137"/>
        <end position="160"/>
    </location>
</feature>
<keyword evidence="3" id="KW-1185">Reference proteome</keyword>
<accession>A0ABQ8G7T8</accession>
<name>A0ABQ8G7T8_9PEZI</name>
<reference evidence="2 3" key="1">
    <citation type="journal article" date="2021" name="Nat. Commun.">
        <title>Genetic determinants of endophytism in the Arabidopsis root mycobiome.</title>
        <authorList>
            <person name="Mesny F."/>
            <person name="Miyauchi S."/>
            <person name="Thiergart T."/>
            <person name="Pickel B."/>
            <person name="Atanasova L."/>
            <person name="Karlsson M."/>
            <person name="Huettel B."/>
            <person name="Barry K.W."/>
            <person name="Haridas S."/>
            <person name="Chen C."/>
            <person name="Bauer D."/>
            <person name="Andreopoulos W."/>
            <person name="Pangilinan J."/>
            <person name="LaButti K."/>
            <person name="Riley R."/>
            <person name="Lipzen A."/>
            <person name="Clum A."/>
            <person name="Drula E."/>
            <person name="Henrissat B."/>
            <person name="Kohler A."/>
            <person name="Grigoriev I.V."/>
            <person name="Martin F.M."/>
            <person name="Hacquard S."/>
        </authorList>
    </citation>
    <scope>NUCLEOTIDE SEQUENCE [LARGE SCALE GENOMIC DNA]</scope>
    <source>
        <strain evidence="2 3">MPI-SDFR-AT-0080</strain>
    </source>
</reference>